<feature type="transmembrane region" description="Helical" evidence="1">
    <location>
        <begin position="30"/>
        <end position="47"/>
    </location>
</feature>
<proteinExistence type="predicted"/>
<evidence type="ECO:0000313" key="3">
    <source>
        <dbReference type="Proteomes" id="UP001429601"/>
    </source>
</evidence>
<reference evidence="2 3" key="1">
    <citation type="journal article" date="2011" name="Curr. Microbiol.">
        <title>Luteibacter jiangsuensis sp. nov.: a methamidophos-degrading bacterium isolated from a methamidophos-manufacturing factory.</title>
        <authorList>
            <person name="Wang L."/>
            <person name="Wang G.L."/>
            <person name="Li S.P."/>
            <person name="Jiang J.D."/>
        </authorList>
    </citation>
    <scope>NUCLEOTIDE SEQUENCE [LARGE SCALE GENOMIC DNA]</scope>
    <source>
        <strain evidence="2 3">CGMCC 1.10133</strain>
    </source>
</reference>
<accession>A0ABX0Q8G2</accession>
<keyword evidence="1" id="KW-1133">Transmembrane helix</keyword>
<dbReference type="RefSeq" id="WP_167129516.1">
    <property type="nucleotide sequence ID" value="NZ_JAAQQR010000012.1"/>
</dbReference>
<keyword evidence="1" id="KW-0812">Transmembrane</keyword>
<keyword evidence="3" id="KW-1185">Reference proteome</keyword>
<dbReference type="Proteomes" id="UP001429601">
    <property type="component" value="Unassembled WGS sequence"/>
</dbReference>
<comment type="caution">
    <text evidence="2">The sequence shown here is derived from an EMBL/GenBank/DDBJ whole genome shotgun (WGS) entry which is preliminary data.</text>
</comment>
<sequence>MATVASGSHTSTIGALAAGKLLAKATGGRWGPAILILTGIILLRKRAAARAARRVRSDVGDVDELDAPR</sequence>
<gene>
    <name evidence="2" type="ORF">HBF26_18320</name>
</gene>
<keyword evidence="1" id="KW-0472">Membrane</keyword>
<evidence type="ECO:0000256" key="1">
    <source>
        <dbReference type="SAM" id="Phobius"/>
    </source>
</evidence>
<name>A0ABX0Q8G2_9GAMM</name>
<protein>
    <submittedName>
        <fullName evidence="2">Uncharacterized protein</fullName>
    </submittedName>
</protein>
<organism evidence="2 3">
    <name type="scientific">Luteibacter jiangsuensis</name>
    <dbReference type="NCBI Taxonomy" id="637577"/>
    <lineage>
        <taxon>Bacteria</taxon>
        <taxon>Pseudomonadati</taxon>
        <taxon>Pseudomonadota</taxon>
        <taxon>Gammaproteobacteria</taxon>
        <taxon>Lysobacterales</taxon>
        <taxon>Rhodanobacteraceae</taxon>
        <taxon>Luteibacter</taxon>
    </lineage>
</organism>
<dbReference type="EMBL" id="JAAQQR010000012">
    <property type="protein sequence ID" value="NID06848.1"/>
    <property type="molecule type" value="Genomic_DNA"/>
</dbReference>
<evidence type="ECO:0000313" key="2">
    <source>
        <dbReference type="EMBL" id="NID06848.1"/>
    </source>
</evidence>